<comment type="caution">
    <text evidence="1">The sequence shown here is derived from an EMBL/GenBank/DDBJ whole genome shotgun (WGS) entry which is preliminary data.</text>
</comment>
<dbReference type="EMBL" id="JSFK01000024">
    <property type="protein sequence ID" value="KHA71177.1"/>
    <property type="molecule type" value="Genomic_DNA"/>
</dbReference>
<proteinExistence type="predicted"/>
<organism evidence="1 2">
    <name type="scientific">Pseudomonas chlororaphis</name>
    <dbReference type="NCBI Taxonomy" id="587753"/>
    <lineage>
        <taxon>Bacteria</taxon>
        <taxon>Pseudomonadati</taxon>
        <taxon>Pseudomonadota</taxon>
        <taxon>Gammaproteobacteria</taxon>
        <taxon>Pseudomonadales</taxon>
        <taxon>Pseudomonadaceae</taxon>
        <taxon>Pseudomonas</taxon>
    </lineage>
</organism>
<evidence type="ECO:0000313" key="1">
    <source>
        <dbReference type="EMBL" id="KHA71177.1"/>
    </source>
</evidence>
<dbReference type="AlphaFoldDB" id="A0A0A6D8X1"/>
<accession>A0A0A6D8X1</accession>
<dbReference type="PATRIC" id="fig|587753.9.peg.2937"/>
<name>A0A0A6D8X1_9PSED</name>
<evidence type="ECO:0000313" key="2">
    <source>
        <dbReference type="Proteomes" id="UP000030564"/>
    </source>
</evidence>
<dbReference type="Proteomes" id="UP000030564">
    <property type="component" value="Unassembled WGS sequence"/>
</dbReference>
<sequence>MPFDIFPTLENEVRLSPPERSVTLIVACNASEIGRLNVREIPHQPNNALPSRQSQKQNWVFTSSVIRAQTDSRDRVMVFVSVKKKYLKKIPESLNGWCCPDGTPMQVIKVQHGVASSTLVFAHS</sequence>
<reference evidence="1 2" key="1">
    <citation type="submission" date="2014-10" db="EMBL/GenBank/DDBJ databases">
        <title>Draft genome sequence of Pseudomonas chlororaphis EA105.</title>
        <authorList>
            <person name="McCully L.M."/>
            <person name="Bitzer A.S."/>
            <person name="Spence C."/>
            <person name="Bais H."/>
            <person name="Silby M.W."/>
        </authorList>
    </citation>
    <scope>NUCLEOTIDE SEQUENCE [LARGE SCALE GENOMIC DNA]</scope>
    <source>
        <strain evidence="1 2">EA105</strain>
    </source>
</reference>
<protein>
    <submittedName>
        <fullName evidence="1">Uncharacterized protein</fullName>
    </submittedName>
</protein>
<dbReference type="OrthoDB" id="7025209at2"/>
<gene>
    <name evidence="1" type="ORF">NZ35_21415</name>
</gene>